<gene>
    <name evidence="2" type="ORF">LMG31506_06279</name>
</gene>
<dbReference type="PROSITE" id="PS51186">
    <property type="entry name" value="GNAT"/>
    <property type="match status" value="1"/>
</dbReference>
<evidence type="ECO:0000313" key="2">
    <source>
        <dbReference type="EMBL" id="CAG2158190.1"/>
    </source>
</evidence>
<dbReference type="InterPro" id="IPR051531">
    <property type="entry name" value="N-acetyltransferase"/>
</dbReference>
<keyword evidence="2" id="KW-0808">Transferase</keyword>
<dbReference type="Pfam" id="PF13302">
    <property type="entry name" value="Acetyltransf_3"/>
    <property type="match status" value="1"/>
</dbReference>
<accession>A0A916J0Y8</accession>
<comment type="caution">
    <text evidence="2">The sequence shown here is derived from an EMBL/GenBank/DDBJ whole genome shotgun (WGS) entry which is preliminary data.</text>
</comment>
<evidence type="ECO:0000259" key="1">
    <source>
        <dbReference type="PROSITE" id="PS51186"/>
    </source>
</evidence>
<sequence>MANLIEIETARLRLRQWRDADDAPFAALNADAEVMRYFPAPLSRAESDGLAARCREKIDRLGWGFWACERKADGTFIGFVGLNVPAAALPFSPCVEIGWRLAREAWGQGFATEGARSALAVGFGQLGLEEIVSFTALGNQRSRAVMERLGMHEDALGFEHPALPEGHPLRRHRLYRLPRADWEAGAHRPG</sequence>
<evidence type="ECO:0000313" key="3">
    <source>
        <dbReference type="Proteomes" id="UP000672934"/>
    </source>
</evidence>
<reference evidence="2" key="1">
    <citation type="submission" date="2021-03" db="EMBL/GenBank/DDBJ databases">
        <authorList>
            <person name="Peeters C."/>
        </authorList>
    </citation>
    <scope>NUCLEOTIDE SEQUENCE</scope>
    <source>
        <strain evidence="2">LMG 31506</strain>
    </source>
</reference>
<dbReference type="EC" id="2.3.1.-" evidence="2"/>
<dbReference type="GO" id="GO:0016747">
    <property type="term" value="F:acyltransferase activity, transferring groups other than amino-acyl groups"/>
    <property type="evidence" value="ECO:0007669"/>
    <property type="project" value="InterPro"/>
</dbReference>
<dbReference type="RefSeq" id="WP_211951105.1">
    <property type="nucleotide sequence ID" value="NZ_CAJPUY010000043.1"/>
</dbReference>
<dbReference type="SUPFAM" id="SSF55729">
    <property type="entry name" value="Acyl-CoA N-acyltransferases (Nat)"/>
    <property type="match status" value="1"/>
</dbReference>
<dbReference type="PANTHER" id="PTHR43792:SF1">
    <property type="entry name" value="N-ACETYLTRANSFERASE DOMAIN-CONTAINING PROTEIN"/>
    <property type="match status" value="1"/>
</dbReference>
<dbReference type="Proteomes" id="UP000672934">
    <property type="component" value="Unassembled WGS sequence"/>
</dbReference>
<keyword evidence="3" id="KW-1185">Reference proteome</keyword>
<proteinExistence type="predicted"/>
<dbReference type="AlphaFoldDB" id="A0A916J0Y8"/>
<name>A0A916J0Y8_9BURK</name>
<organism evidence="2 3">
    <name type="scientific">Cupriavidus yeoncheonensis</name>
    <dbReference type="NCBI Taxonomy" id="1462994"/>
    <lineage>
        <taxon>Bacteria</taxon>
        <taxon>Pseudomonadati</taxon>
        <taxon>Pseudomonadota</taxon>
        <taxon>Betaproteobacteria</taxon>
        <taxon>Burkholderiales</taxon>
        <taxon>Burkholderiaceae</taxon>
        <taxon>Cupriavidus</taxon>
    </lineage>
</organism>
<keyword evidence="2" id="KW-0012">Acyltransferase</keyword>
<dbReference type="PANTHER" id="PTHR43792">
    <property type="entry name" value="GNAT FAMILY, PUTATIVE (AFU_ORTHOLOGUE AFUA_3G00765)-RELATED-RELATED"/>
    <property type="match status" value="1"/>
</dbReference>
<dbReference type="EMBL" id="CAJPUY010000043">
    <property type="protein sequence ID" value="CAG2158190.1"/>
    <property type="molecule type" value="Genomic_DNA"/>
</dbReference>
<dbReference type="Gene3D" id="3.40.630.30">
    <property type="match status" value="1"/>
</dbReference>
<feature type="domain" description="N-acetyltransferase" evidence="1">
    <location>
        <begin position="12"/>
        <end position="170"/>
    </location>
</feature>
<dbReference type="InterPro" id="IPR016181">
    <property type="entry name" value="Acyl_CoA_acyltransferase"/>
</dbReference>
<dbReference type="InterPro" id="IPR000182">
    <property type="entry name" value="GNAT_dom"/>
</dbReference>
<protein>
    <submittedName>
        <fullName evidence="2">Acetyltransferase</fullName>
        <ecNumber evidence="2">2.3.1.-</ecNumber>
    </submittedName>
</protein>